<evidence type="ECO:0000256" key="1">
    <source>
        <dbReference type="SAM" id="MobiDB-lite"/>
    </source>
</evidence>
<proteinExistence type="predicted"/>
<feature type="non-terminal residue" evidence="3">
    <location>
        <position position="228"/>
    </location>
</feature>
<organism evidence="3 4">
    <name type="scientific">Perkinsus olseni</name>
    <name type="common">Perkinsus atlanticus</name>
    <dbReference type="NCBI Taxonomy" id="32597"/>
    <lineage>
        <taxon>Eukaryota</taxon>
        <taxon>Sar</taxon>
        <taxon>Alveolata</taxon>
        <taxon>Perkinsozoa</taxon>
        <taxon>Perkinsea</taxon>
        <taxon>Perkinsida</taxon>
        <taxon>Perkinsidae</taxon>
        <taxon>Perkinsus</taxon>
    </lineage>
</organism>
<dbReference type="EMBL" id="JABANN010000926">
    <property type="protein sequence ID" value="KAF4652357.1"/>
    <property type="molecule type" value="Genomic_DNA"/>
</dbReference>
<protein>
    <submittedName>
        <fullName evidence="3">Uncharacterized protein</fullName>
    </submittedName>
</protein>
<accession>A0A7J6KZL5</accession>
<dbReference type="Proteomes" id="UP000572268">
    <property type="component" value="Unassembled WGS sequence"/>
</dbReference>
<gene>
    <name evidence="3" type="ORF">FOL46_009769</name>
</gene>
<reference evidence="3 4" key="1">
    <citation type="submission" date="2020-04" db="EMBL/GenBank/DDBJ databases">
        <title>Perkinsus olseni comparative genomics.</title>
        <authorList>
            <person name="Bogema D.R."/>
        </authorList>
    </citation>
    <scope>NUCLEOTIDE SEQUENCE [LARGE SCALE GENOMIC DNA]</scope>
    <source>
        <strain evidence="3">ATCC PRA-31</strain>
    </source>
</reference>
<feature type="chain" id="PRO_5029581332" evidence="2">
    <location>
        <begin position="17"/>
        <end position="228"/>
    </location>
</feature>
<evidence type="ECO:0000313" key="3">
    <source>
        <dbReference type="EMBL" id="KAF4652357.1"/>
    </source>
</evidence>
<feature type="region of interest" description="Disordered" evidence="1">
    <location>
        <begin position="30"/>
        <end position="83"/>
    </location>
</feature>
<evidence type="ECO:0000256" key="2">
    <source>
        <dbReference type="SAM" id="SignalP"/>
    </source>
</evidence>
<comment type="caution">
    <text evidence="3">The sequence shown here is derived from an EMBL/GenBank/DDBJ whole genome shotgun (WGS) entry which is preliminary data.</text>
</comment>
<feature type="compositionally biased region" description="Acidic residues" evidence="1">
    <location>
        <begin position="64"/>
        <end position="77"/>
    </location>
</feature>
<sequence>MVAIIRFSSVVGLASALALQSSSYSQAGPFNSWREVGGRKQSGGEVGGRKESGGQVSGRKMNDSDEIPDVDGSDEIPDVNASDEIPEEDFIPLVSPEISTRDRRYICKHERGKEYTDDWESLDVHVLKGIGVRTRWIACPKTDEWDAFRIQFGWAEPGDGAGSDPLSSLDDSTFRGILDTLYPPVKGGHDHAFTESIVALHSSLGQYVCPLVRKAMKREYGTFINLCR</sequence>
<dbReference type="AlphaFoldDB" id="A0A7J6KZL5"/>
<evidence type="ECO:0000313" key="4">
    <source>
        <dbReference type="Proteomes" id="UP000572268"/>
    </source>
</evidence>
<keyword evidence="2" id="KW-0732">Signal</keyword>
<name>A0A7J6KZL5_PEROL</name>
<feature type="signal peptide" evidence="2">
    <location>
        <begin position="1"/>
        <end position="16"/>
    </location>
</feature>